<proteinExistence type="predicted"/>
<dbReference type="EMBL" id="PUIO01000015">
    <property type="protein sequence ID" value="PQP24139.1"/>
    <property type="molecule type" value="Genomic_DNA"/>
</dbReference>
<dbReference type="RefSeq" id="WP_105415267.1">
    <property type="nucleotide sequence ID" value="NZ_PUIO01000015.1"/>
</dbReference>
<dbReference type="AlphaFoldDB" id="A0A2S8JB15"/>
<organism evidence="1 2">
    <name type="scientific">Rhodococcus opacus</name>
    <name type="common">Nocardia opaca</name>
    <dbReference type="NCBI Taxonomy" id="37919"/>
    <lineage>
        <taxon>Bacteria</taxon>
        <taxon>Bacillati</taxon>
        <taxon>Actinomycetota</taxon>
        <taxon>Actinomycetes</taxon>
        <taxon>Mycobacteriales</taxon>
        <taxon>Nocardiaceae</taxon>
        <taxon>Rhodococcus</taxon>
    </lineage>
</organism>
<name>A0A2S8JB15_RHOOP</name>
<protein>
    <submittedName>
        <fullName evidence="1">Uncharacterized protein</fullName>
    </submittedName>
</protein>
<comment type="caution">
    <text evidence="1">The sequence shown here is derived from an EMBL/GenBank/DDBJ whole genome shotgun (WGS) entry which is preliminary data.</text>
</comment>
<reference evidence="2" key="1">
    <citation type="submission" date="2018-02" db="EMBL/GenBank/DDBJ databases">
        <title>Draft genome sequencing of Rhodococcus opacus KU647198.</title>
        <authorList>
            <person name="Zheng B.-X."/>
        </authorList>
    </citation>
    <scope>NUCLEOTIDE SEQUENCE [LARGE SCALE GENOMIC DNA]</scope>
    <source>
        <strain evidence="2">04-OD7</strain>
    </source>
</reference>
<dbReference type="Proteomes" id="UP000239290">
    <property type="component" value="Unassembled WGS sequence"/>
</dbReference>
<evidence type="ECO:0000313" key="2">
    <source>
        <dbReference type="Proteomes" id="UP000239290"/>
    </source>
</evidence>
<sequence length="156" mass="17350">MTTVSPTDNSADTSDLFERALRAEPKLQALDKMVRSFERLAPERVSDDDLDAGLGVPMCGGCIWDLILKPLTKPWLGWDRGDHPEEAEDNPNSWKAIDITALLALPPTPSTPATTETEKWLRTTEAWDVVTEVWIKRLNDADPDNGHGIGKAKHKH</sequence>
<evidence type="ECO:0000313" key="1">
    <source>
        <dbReference type="EMBL" id="PQP24139.1"/>
    </source>
</evidence>
<gene>
    <name evidence="1" type="ORF">C5613_14765</name>
</gene>
<accession>A0A2S8JB15</accession>